<protein>
    <submittedName>
        <fullName evidence="3">Uncharacterized protein LOC113511266</fullName>
    </submittedName>
</protein>
<keyword evidence="2" id="KW-1185">Reference proteome</keyword>
<reference evidence="3" key="1">
    <citation type="submission" date="2025-08" db="UniProtKB">
        <authorList>
            <consortium name="RefSeq"/>
        </authorList>
    </citation>
    <scope>IDENTIFICATION</scope>
    <source>
        <tissue evidence="3">Whole larvae</tissue>
    </source>
</reference>
<proteinExistence type="predicted"/>
<sequence>MVYVATRQPNLVGNFPFIGNMPKAILIYFVTTFFQSLLYIEILLIWINSQMIDIQLISSHTVGVLLWTLKGMIIESALCVSSNMLYQSITACQISMCSGVRKSQTVQQFTKNILRTRRVNFSKISAFGIFNVDAALPLRMGALITTYTIVLLQFAFL</sequence>
<dbReference type="RefSeq" id="XP_052748001.1">
    <property type="nucleotide sequence ID" value="XM_052892041.1"/>
</dbReference>
<organism evidence="2 3">
    <name type="scientific">Galleria mellonella</name>
    <name type="common">Greater wax moth</name>
    <dbReference type="NCBI Taxonomy" id="7137"/>
    <lineage>
        <taxon>Eukaryota</taxon>
        <taxon>Metazoa</taxon>
        <taxon>Ecdysozoa</taxon>
        <taxon>Arthropoda</taxon>
        <taxon>Hexapoda</taxon>
        <taxon>Insecta</taxon>
        <taxon>Pterygota</taxon>
        <taxon>Neoptera</taxon>
        <taxon>Endopterygota</taxon>
        <taxon>Lepidoptera</taxon>
        <taxon>Glossata</taxon>
        <taxon>Ditrysia</taxon>
        <taxon>Pyraloidea</taxon>
        <taxon>Pyralidae</taxon>
        <taxon>Galleriinae</taxon>
        <taxon>Galleria</taxon>
    </lineage>
</organism>
<feature type="transmembrane region" description="Helical" evidence="1">
    <location>
        <begin position="136"/>
        <end position="156"/>
    </location>
</feature>
<evidence type="ECO:0000256" key="1">
    <source>
        <dbReference type="SAM" id="Phobius"/>
    </source>
</evidence>
<gene>
    <name evidence="3" type="primary">LOC113511266</name>
</gene>
<evidence type="ECO:0000313" key="2">
    <source>
        <dbReference type="Proteomes" id="UP001652740"/>
    </source>
</evidence>
<keyword evidence="1" id="KW-0812">Transmembrane</keyword>
<dbReference type="GeneID" id="113511266"/>
<keyword evidence="1" id="KW-0472">Membrane</keyword>
<accession>A0ABM3M9A2</accession>
<feature type="transmembrane region" description="Helical" evidence="1">
    <location>
        <begin position="25"/>
        <end position="47"/>
    </location>
</feature>
<evidence type="ECO:0000313" key="3">
    <source>
        <dbReference type="RefSeq" id="XP_052748001.1"/>
    </source>
</evidence>
<dbReference type="Proteomes" id="UP001652740">
    <property type="component" value="Unplaced"/>
</dbReference>
<name>A0ABM3M9A2_GALME</name>
<keyword evidence="1" id="KW-1133">Transmembrane helix</keyword>